<gene>
    <name evidence="3" type="ORF">WISP_84873</name>
</gene>
<reference evidence="3" key="1">
    <citation type="submission" date="2019-10" db="EMBL/GenBank/DDBJ databases">
        <authorList>
            <person name="Soares A.E.R."/>
            <person name="Aleixo A."/>
            <person name="Schneider P."/>
            <person name="Miyaki C.Y."/>
            <person name="Schneider M.P."/>
            <person name="Mello C."/>
            <person name="Vasconcelos A.T.R."/>
        </authorList>
    </citation>
    <scope>NUCLEOTIDE SEQUENCE</scope>
    <source>
        <tissue evidence="3">Muscle</tissue>
    </source>
</reference>
<comment type="caution">
    <text evidence="3">The sequence shown here is derived from an EMBL/GenBank/DDBJ whole genome shotgun (WGS) entry which is preliminary data.</text>
</comment>
<feature type="chain" id="PRO_5045599372" evidence="2">
    <location>
        <begin position="21"/>
        <end position="338"/>
    </location>
</feature>
<sequence>MFALLSNLCLASPLLMKCRAKGFKSGWLQRPINFSSVKWREEYNLQFTGFPSLDLPPGMSVTGKVYPILQFKLRRDQSVDFGPVLQPYFLSFLLLFLAEEPVWSLNPVHHFAFSGTTRGPCYHNRDSGIECTLSKLCDVADTLEGRDAIQRDLDNPERWTCANLMKFNKVKDKILHVGQGNTNPESQLCPGLHQKKPDQQVEEGDAPPLVSSYETPLGILQHKKDMETDFFTSNVALYCYDLPLKLLMDEISQPMGKRDKNKSTDRDDIHLRVLKKLGNGTPETLLHASKFSVRVEYLITSQARRHTENFRDLIPFVILSSVTVSHGYKVNNDIIQAV</sequence>
<accession>A0ABQ9D972</accession>
<keyword evidence="4" id="KW-1185">Reference proteome</keyword>
<evidence type="ECO:0000256" key="1">
    <source>
        <dbReference type="SAM" id="MobiDB-lite"/>
    </source>
</evidence>
<dbReference type="Proteomes" id="UP001145742">
    <property type="component" value="Unassembled WGS sequence"/>
</dbReference>
<evidence type="ECO:0000313" key="3">
    <source>
        <dbReference type="EMBL" id="KAJ7414292.1"/>
    </source>
</evidence>
<organism evidence="3 4">
    <name type="scientific">Willisornis vidua</name>
    <name type="common">Xingu scale-backed antbird</name>
    <dbReference type="NCBI Taxonomy" id="1566151"/>
    <lineage>
        <taxon>Eukaryota</taxon>
        <taxon>Metazoa</taxon>
        <taxon>Chordata</taxon>
        <taxon>Craniata</taxon>
        <taxon>Vertebrata</taxon>
        <taxon>Euteleostomi</taxon>
        <taxon>Archelosauria</taxon>
        <taxon>Archosauria</taxon>
        <taxon>Dinosauria</taxon>
        <taxon>Saurischia</taxon>
        <taxon>Theropoda</taxon>
        <taxon>Coelurosauria</taxon>
        <taxon>Aves</taxon>
        <taxon>Neognathae</taxon>
        <taxon>Neoaves</taxon>
        <taxon>Telluraves</taxon>
        <taxon>Australaves</taxon>
        <taxon>Passeriformes</taxon>
        <taxon>Thamnophilidae</taxon>
        <taxon>Willisornis</taxon>
    </lineage>
</organism>
<evidence type="ECO:0000313" key="4">
    <source>
        <dbReference type="Proteomes" id="UP001145742"/>
    </source>
</evidence>
<feature type="signal peptide" evidence="2">
    <location>
        <begin position="1"/>
        <end position="20"/>
    </location>
</feature>
<name>A0ABQ9D972_9PASS</name>
<protein>
    <submittedName>
        <fullName evidence="3">Uncharacterized protein</fullName>
    </submittedName>
</protein>
<proteinExistence type="predicted"/>
<keyword evidence="2" id="KW-0732">Signal</keyword>
<dbReference type="EMBL" id="WHWB01034072">
    <property type="protein sequence ID" value="KAJ7414292.1"/>
    <property type="molecule type" value="Genomic_DNA"/>
</dbReference>
<evidence type="ECO:0000256" key="2">
    <source>
        <dbReference type="SAM" id="SignalP"/>
    </source>
</evidence>
<feature type="region of interest" description="Disordered" evidence="1">
    <location>
        <begin position="182"/>
        <end position="208"/>
    </location>
</feature>